<evidence type="ECO:0000313" key="2">
    <source>
        <dbReference type="Proteomes" id="UP000231419"/>
    </source>
</evidence>
<protein>
    <recommendedName>
        <fullName evidence="3">Minor tail protein</fullName>
    </recommendedName>
</protein>
<name>A0A2D0ZMZ6_9CAUD</name>
<evidence type="ECO:0000313" key="1">
    <source>
        <dbReference type="EMBL" id="ASZ74899.1"/>
    </source>
</evidence>
<gene>
    <name evidence="1" type="ORF">SEA_TRINA_85</name>
</gene>
<proteinExistence type="predicted"/>
<dbReference type="EMBL" id="MF668286">
    <property type="protein sequence ID" value="ASZ74899.1"/>
    <property type="molecule type" value="Genomic_DNA"/>
</dbReference>
<evidence type="ECO:0008006" key="3">
    <source>
        <dbReference type="Google" id="ProtNLM"/>
    </source>
</evidence>
<dbReference type="Proteomes" id="UP000231419">
    <property type="component" value="Segment"/>
</dbReference>
<accession>A0A2D0ZMZ6</accession>
<sequence length="267" mass="28799">MITTNGQNQLLNIVAGKSYKFADLFVVGASSAVLPVSATALDFPWATTPVLDAFVDTQNQQVLYHGTLPANIAGDINEIGLISLNSEFISTGLPTSLVYSFESGEQWFSDGEFEVTNESSIGANSYVLNNVVADQYLAKLVSAVNISRYDTVKLRIKSTAVTQIKLVMKTDEANYAWKNINLTNGANDIKTTMDTFTKVGTFDAKNIQEIRIVINTVSNATNSIDFDALTLSSDLNGGLVARTVLSVAKFKRLGASMEIEFAVALNG</sequence>
<reference evidence="2" key="1">
    <citation type="submission" date="2017-08" db="EMBL/GenBank/DDBJ databases">
        <authorList>
            <person name="de Groot N.N."/>
        </authorList>
    </citation>
    <scope>NUCLEOTIDE SEQUENCE [LARGE SCALE GENOMIC DNA]</scope>
</reference>
<keyword evidence="2" id="KW-1185">Reference proteome</keyword>
<organism evidence="1 2">
    <name type="scientific">Rhodococcus phage Trina</name>
    <dbReference type="NCBI Taxonomy" id="2027905"/>
    <lineage>
        <taxon>Viruses</taxon>
        <taxon>Duplodnaviria</taxon>
        <taxon>Heunggongvirae</taxon>
        <taxon>Uroviricota</taxon>
        <taxon>Caudoviricetes</taxon>
        <taxon>Trinavirus</taxon>
        <taxon>Trinavirus trina</taxon>
    </lineage>
</organism>